<dbReference type="Pfam" id="PF00892">
    <property type="entry name" value="EamA"/>
    <property type="match status" value="2"/>
</dbReference>
<feature type="domain" description="EamA" evidence="2">
    <location>
        <begin position="89"/>
        <end position="220"/>
    </location>
</feature>
<dbReference type="InterPro" id="IPR037185">
    <property type="entry name" value="EmrE-like"/>
</dbReference>
<feature type="transmembrane region" description="Helical" evidence="1">
    <location>
        <begin position="149"/>
        <end position="172"/>
    </location>
</feature>
<keyword evidence="1" id="KW-0472">Membrane</keyword>
<feature type="transmembrane region" description="Helical" evidence="1">
    <location>
        <begin position="264"/>
        <end position="288"/>
    </location>
</feature>
<organism evidence="3 4">
    <name type="scientific">Silurus asotus</name>
    <name type="common">Amur catfish</name>
    <name type="synonym">Parasilurus asotus</name>
    <dbReference type="NCBI Taxonomy" id="30991"/>
    <lineage>
        <taxon>Eukaryota</taxon>
        <taxon>Metazoa</taxon>
        <taxon>Chordata</taxon>
        <taxon>Craniata</taxon>
        <taxon>Vertebrata</taxon>
        <taxon>Euteleostomi</taxon>
        <taxon>Actinopterygii</taxon>
        <taxon>Neopterygii</taxon>
        <taxon>Teleostei</taxon>
        <taxon>Ostariophysi</taxon>
        <taxon>Siluriformes</taxon>
        <taxon>Siluridae</taxon>
        <taxon>Silurus</taxon>
    </lineage>
</organism>
<evidence type="ECO:0000313" key="4">
    <source>
        <dbReference type="Proteomes" id="UP001205998"/>
    </source>
</evidence>
<gene>
    <name evidence="3" type="ORF">C0J50_18194</name>
</gene>
<feature type="transmembrane region" description="Helical" evidence="1">
    <location>
        <begin position="300"/>
        <end position="321"/>
    </location>
</feature>
<feature type="transmembrane region" description="Helical" evidence="1">
    <location>
        <begin position="120"/>
        <end position="137"/>
    </location>
</feature>
<dbReference type="PANTHER" id="PTHR22911:SF137">
    <property type="entry name" value="SOLUTE CARRIER FAMILY 35 MEMBER G2-RELATED"/>
    <property type="match status" value="1"/>
</dbReference>
<dbReference type="AlphaFoldDB" id="A0AAD5ASY7"/>
<comment type="caution">
    <text evidence="3">The sequence shown here is derived from an EMBL/GenBank/DDBJ whole genome shotgun (WGS) entry which is preliminary data.</text>
</comment>
<feature type="transmembrane region" description="Helical" evidence="1">
    <location>
        <begin position="237"/>
        <end position="257"/>
    </location>
</feature>
<feature type="transmembrane region" description="Helical" evidence="1">
    <location>
        <begin position="178"/>
        <end position="197"/>
    </location>
</feature>
<reference evidence="3" key="1">
    <citation type="submission" date="2018-07" db="EMBL/GenBank/DDBJ databases">
        <title>Comparative genomics of catfishes provides insights into carnivory and benthic adaptation.</title>
        <authorList>
            <person name="Zhang Y."/>
            <person name="Wang D."/>
            <person name="Peng Z."/>
            <person name="Zheng S."/>
            <person name="Shao F."/>
            <person name="Tao W."/>
        </authorList>
    </citation>
    <scope>NUCLEOTIDE SEQUENCE</scope>
    <source>
        <strain evidence="3">Chongqing</strain>
    </source>
</reference>
<dbReference type="GO" id="GO:0016020">
    <property type="term" value="C:membrane"/>
    <property type="evidence" value="ECO:0007669"/>
    <property type="project" value="InterPro"/>
</dbReference>
<dbReference type="SUPFAM" id="SSF103481">
    <property type="entry name" value="Multidrug resistance efflux transporter EmrE"/>
    <property type="match status" value="2"/>
</dbReference>
<feature type="transmembrane region" description="Helical" evidence="1">
    <location>
        <begin position="86"/>
        <end position="108"/>
    </location>
</feature>
<proteinExistence type="predicted"/>
<feature type="transmembrane region" description="Helical" evidence="1">
    <location>
        <begin position="357"/>
        <end position="377"/>
    </location>
</feature>
<name>A0AAD5ASY7_SILAS</name>
<dbReference type="PANTHER" id="PTHR22911">
    <property type="entry name" value="ACYL-MALONYL CONDENSING ENZYME-RELATED"/>
    <property type="match status" value="1"/>
</dbReference>
<evidence type="ECO:0000256" key="1">
    <source>
        <dbReference type="SAM" id="Phobius"/>
    </source>
</evidence>
<feature type="transmembrane region" description="Helical" evidence="1">
    <location>
        <begin position="333"/>
        <end position="351"/>
    </location>
</feature>
<evidence type="ECO:0000313" key="3">
    <source>
        <dbReference type="EMBL" id="KAI5622248.1"/>
    </source>
</evidence>
<sequence length="395" mass="43601">MNRSLMQRLLGLKKSASIYSSMEAVKYGSYFPQRGDQSYDDAPSFEDFGAFMQSEKKQVKRKVLQFRSESCAGVRGQRKRFGEASVMWLVLFGAALAHGCVSLLTRLAADVSRIPSLELLFVRSVLQILSIVVVLYRKEAPFGPRSCRLHLFSYGIFNVISISCAYTSFALVPPANGAIVWRASVTAFSAVLSFLLVDERLGTVEIVSVSCAVFGLGLILIPNLAGEEQSLGFWKEAFGYVLVVLAGVMAALSMVLYRCVKQQVSIWTALFTFGWMGSLWSCCSMFLLQEPVVPHDAETWMFLISICFCSTVAFLGVYYGLQRLHPAVVSTVQHLELVVAMILQLLVLRLLPSTYDVIGSVVIIGSVLALGLVRLVCGGKRETEEYKEIIDSSVK</sequence>
<keyword evidence="1" id="KW-1133">Transmembrane helix</keyword>
<accession>A0AAD5ASY7</accession>
<feature type="transmembrane region" description="Helical" evidence="1">
    <location>
        <begin position="204"/>
        <end position="225"/>
    </location>
</feature>
<protein>
    <submittedName>
        <fullName evidence="3">Solute carrier family 35 member G2</fullName>
    </submittedName>
</protein>
<evidence type="ECO:0000259" key="2">
    <source>
        <dbReference type="Pfam" id="PF00892"/>
    </source>
</evidence>
<feature type="domain" description="EamA" evidence="2">
    <location>
        <begin position="238"/>
        <end position="370"/>
    </location>
</feature>
<dbReference type="EMBL" id="MU551621">
    <property type="protein sequence ID" value="KAI5622248.1"/>
    <property type="molecule type" value="Genomic_DNA"/>
</dbReference>
<keyword evidence="1" id="KW-0812">Transmembrane</keyword>
<dbReference type="Proteomes" id="UP001205998">
    <property type="component" value="Unassembled WGS sequence"/>
</dbReference>
<keyword evidence="4" id="KW-1185">Reference proteome</keyword>
<dbReference type="InterPro" id="IPR000620">
    <property type="entry name" value="EamA_dom"/>
</dbReference>